<dbReference type="OrthoDB" id="2585655at2759"/>
<reference evidence="1" key="1">
    <citation type="journal article" date="2020" name="New Phytol.">
        <title>Comparative genomics reveals dynamic genome evolution in host specialist ectomycorrhizal fungi.</title>
        <authorList>
            <person name="Lofgren L.A."/>
            <person name="Nguyen N.H."/>
            <person name="Vilgalys R."/>
            <person name="Ruytinx J."/>
            <person name="Liao H.L."/>
            <person name="Branco S."/>
            <person name="Kuo A."/>
            <person name="LaButti K."/>
            <person name="Lipzen A."/>
            <person name="Andreopoulos W."/>
            <person name="Pangilinan J."/>
            <person name="Riley R."/>
            <person name="Hundley H."/>
            <person name="Na H."/>
            <person name="Barry K."/>
            <person name="Grigoriev I.V."/>
            <person name="Stajich J.E."/>
            <person name="Kennedy P.G."/>
        </authorList>
    </citation>
    <scope>NUCLEOTIDE SEQUENCE</scope>
    <source>
        <strain evidence="1">FC423</strain>
    </source>
</reference>
<dbReference type="RefSeq" id="XP_041290002.1">
    <property type="nucleotide sequence ID" value="XM_041438122.1"/>
</dbReference>
<comment type="caution">
    <text evidence="1">The sequence shown here is derived from an EMBL/GenBank/DDBJ whole genome shotgun (WGS) entry which is preliminary data.</text>
</comment>
<feature type="non-terminal residue" evidence="1">
    <location>
        <position position="110"/>
    </location>
</feature>
<sequence length="110" mass="12532">IPIHVCFFPFTPSFALIHERWIYASTLAYTVDENTGRSSTAVATNASFRGLFAFVATEIAVPLQYWRRWFAYHLGGVDAITNCIILLVLYKGRTWTEASAEREKRKLDGK</sequence>
<evidence type="ECO:0000313" key="2">
    <source>
        <dbReference type="Proteomes" id="UP000823399"/>
    </source>
</evidence>
<keyword evidence="2" id="KW-1185">Reference proteome</keyword>
<protein>
    <submittedName>
        <fullName evidence="1">Uncharacterized protein</fullName>
    </submittedName>
</protein>
<evidence type="ECO:0000313" key="1">
    <source>
        <dbReference type="EMBL" id="KAG2101837.1"/>
    </source>
</evidence>
<dbReference type="EMBL" id="JABBWM010000049">
    <property type="protein sequence ID" value="KAG2101837.1"/>
    <property type="molecule type" value="Genomic_DNA"/>
</dbReference>
<dbReference type="AlphaFoldDB" id="A0A9P7F2J8"/>
<gene>
    <name evidence="1" type="ORF">F5147DRAFT_708214</name>
</gene>
<dbReference type="Proteomes" id="UP000823399">
    <property type="component" value="Unassembled WGS sequence"/>
</dbReference>
<organism evidence="1 2">
    <name type="scientific">Suillus discolor</name>
    <dbReference type="NCBI Taxonomy" id="1912936"/>
    <lineage>
        <taxon>Eukaryota</taxon>
        <taxon>Fungi</taxon>
        <taxon>Dikarya</taxon>
        <taxon>Basidiomycota</taxon>
        <taxon>Agaricomycotina</taxon>
        <taxon>Agaricomycetes</taxon>
        <taxon>Agaricomycetidae</taxon>
        <taxon>Boletales</taxon>
        <taxon>Suillineae</taxon>
        <taxon>Suillaceae</taxon>
        <taxon>Suillus</taxon>
    </lineage>
</organism>
<name>A0A9P7F2J8_9AGAM</name>
<accession>A0A9P7F2J8</accession>
<proteinExistence type="predicted"/>
<dbReference type="GeneID" id="64700381"/>